<dbReference type="GO" id="GO:0016853">
    <property type="term" value="F:isomerase activity"/>
    <property type="evidence" value="ECO:0007669"/>
    <property type="project" value="TreeGrafter"/>
</dbReference>
<sequence length="303" mass="33074">MPSLPFVTLDVFTSTRFRGNPLGLVKIPASQQDLPTPTLQNIANEFNLSETVFLYEGKTESDGVTEWRYRIFMTDQELPFAGHPTIGTACYALQTLAAGASKGGRLICAAGPVDVEYDGSRAKCAIPHNVHVHASTAFSEKDLLELQPSLRSERAIKAVEVVSPVKGMNFICVELQTLEDLALVELGRKPVARLDEDWNRGFTGGYYYVTLEEDEGRVLLRSRMIEGSLEDPATGSAACALSSLLALKRRRRSTAFNITQGVEMGRRSDIGVNVTLKPGLDTVEKVELSGSAVKVTEGSIEYD</sequence>
<dbReference type="Proteomes" id="UP000308549">
    <property type="component" value="Unassembled WGS sequence"/>
</dbReference>
<reference evidence="2 3" key="1">
    <citation type="submission" date="2017-03" db="EMBL/GenBank/DDBJ databases">
        <title>Genomes of endolithic fungi from Antarctica.</title>
        <authorList>
            <person name="Coleine C."/>
            <person name="Masonjones S."/>
            <person name="Stajich J.E."/>
        </authorList>
    </citation>
    <scope>NUCLEOTIDE SEQUENCE [LARGE SCALE GENOMIC DNA]</scope>
    <source>
        <strain evidence="2 3">CCFEE 6315</strain>
    </source>
</reference>
<accession>A0A4U0TMG7</accession>
<dbReference type="PIRSF" id="PIRSF016184">
    <property type="entry name" value="PhzC_PhzF"/>
    <property type="match status" value="1"/>
</dbReference>
<dbReference type="NCBIfam" id="TIGR00654">
    <property type="entry name" value="PhzF_family"/>
    <property type="match status" value="1"/>
</dbReference>
<protein>
    <recommendedName>
        <fullName evidence="4">Diaminopimelate epimerase-like protein</fullName>
    </recommendedName>
</protein>
<dbReference type="SUPFAM" id="SSF54506">
    <property type="entry name" value="Diaminopimelate epimerase-like"/>
    <property type="match status" value="1"/>
</dbReference>
<dbReference type="PANTHER" id="PTHR13774:SF32">
    <property type="entry name" value="ANTISENSE-ENHANCING SEQUENCE 1"/>
    <property type="match status" value="1"/>
</dbReference>
<dbReference type="Pfam" id="PF02567">
    <property type="entry name" value="PhzC-PhzF"/>
    <property type="match status" value="1"/>
</dbReference>
<evidence type="ECO:0000256" key="1">
    <source>
        <dbReference type="PIRSR" id="PIRSR016184-1"/>
    </source>
</evidence>
<feature type="active site" evidence="1">
    <location>
        <position position="50"/>
    </location>
</feature>
<organism evidence="2 3">
    <name type="scientific">Salinomyces thailandicus</name>
    <dbReference type="NCBI Taxonomy" id="706561"/>
    <lineage>
        <taxon>Eukaryota</taxon>
        <taxon>Fungi</taxon>
        <taxon>Dikarya</taxon>
        <taxon>Ascomycota</taxon>
        <taxon>Pezizomycotina</taxon>
        <taxon>Dothideomycetes</taxon>
        <taxon>Dothideomycetidae</taxon>
        <taxon>Mycosphaerellales</taxon>
        <taxon>Teratosphaeriaceae</taxon>
        <taxon>Salinomyces</taxon>
    </lineage>
</organism>
<comment type="caution">
    <text evidence="2">The sequence shown here is derived from an EMBL/GenBank/DDBJ whole genome shotgun (WGS) entry which is preliminary data.</text>
</comment>
<dbReference type="EMBL" id="NAJL01000060">
    <property type="protein sequence ID" value="TKA23150.1"/>
    <property type="molecule type" value="Genomic_DNA"/>
</dbReference>
<gene>
    <name evidence="2" type="ORF">B0A50_07180</name>
</gene>
<dbReference type="Gene3D" id="3.10.310.10">
    <property type="entry name" value="Diaminopimelate Epimerase, Chain A, domain 1"/>
    <property type="match status" value="2"/>
</dbReference>
<dbReference type="AlphaFoldDB" id="A0A4U0TMG7"/>
<evidence type="ECO:0008006" key="4">
    <source>
        <dbReference type="Google" id="ProtNLM"/>
    </source>
</evidence>
<keyword evidence="3" id="KW-1185">Reference proteome</keyword>
<name>A0A4U0TMG7_9PEZI</name>
<dbReference type="GO" id="GO:0005737">
    <property type="term" value="C:cytoplasm"/>
    <property type="evidence" value="ECO:0007669"/>
    <property type="project" value="TreeGrafter"/>
</dbReference>
<evidence type="ECO:0000313" key="2">
    <source>
        <dbReference type="EMBL" id="TKA23150.1"/>
    </source>
</evidence>
<dbReference type="OrthoDB" id="412383at2759"/>
<dbReference type="InterPro" id="IPR003719">
    <property type="entry name" value="Phenazine_PhzF-like"/>
</dbReference>
<proteinExistence type="predicted"/>
<dbReference type="PANTHER" id="PTHR13774">
    <property type="entry name" value="PHENAZINE BIOSYNTHESIS PROTEIN"/>
    <property type="match status" value="1"/>
</dbReference>
<evidence type="ECO:0000313" key="3">
    <source>
        <dbReference type="Proteomes" id="UP000308549"/>
    </source>
</evidence>